<dbReference type="Proteomes" id="UP001149090">
    <property type="component" value="Unassembled WGS sequence"/>
</dbReference>
<protein>
    <submittedName>
        <fullName evidence="1">Uncharacterized protein</fullName>
    </submittedName>
</protein>
<name>A0A9Q0LFL0_ANAIG</name>
<dbReference type="EMBL" id="JAPDFW010000093">
    <property type="protein sequence ID" value="KAJ5070598.1"/>
    <property type="molecule type" value="Genomic_DNA"/>
</dbReference>
<comment type="caution">
    <text evidence="1">The sequence shown here is derived from an EMBL/GenBank/DDBJ whole genome shotgun (WGS) entry which is preliminary data.</text>
</comment>
<reference evidence="1" key="1">
    <citation type="submission" date="2022-10" db="EMBL/GenBank/DDBJ databases">
        <title>Novel sulphate-reducing endosymbionts in the free-living metamonad Anaeramoeba.</title>
        <authorList>
            <person name="Jerlstrom-Hultqvist J."/>
            <person name="Cepicka I."/>
            <person name="Gallot-Lavallee L."/>
            <person name="Salas-Leiva D."/>
            <person name="Curtis B.A."/>
            <person name="Zahonova K."/>
            <person name="Pipaliya S."/>
            <person name="Dacks J."/>
            <person name="Roger A.J."/>
        </authorList>
    </citation>
    <scope>NUCLEOTIDE SEQUENCE</scope>
    <source>
        <strain evidence="1">BMAN</strain>
    </source>
</reference>
<organism evidence="1 2">
    <name type="scientific">Anaeramoeba ignava</name>
    <name type="common">Anaerobic marine amoeba</name>
    <dbReference type="NCBI Taxonomy" id="1746090"/>
    <lineage>
        <taxon>Eukaryota</taxon>
        <taxon>Metamonada</taxon>
        <taxon>Anaeramoebidae</taxon>
        <taxon>Anaeramoeba</taxon>
    </lineage>
</organism>
<proteinExistence type="predicted"/>
<accession>A0A9Q0LFL0</accession>
<evidence type="ECO:0000313" key="2">
    <source>
        <dbReference type="Proteomes" id="UP001149090"/>
    </source>
</evidence>
<sequence>MMKNEEKNIYYPHQQKPMWIKLSRENFSILEYCNETEVEVYQYLNKNQSLLCESTENPNVVRIDFKDGWVMELHFLSEKSKSVFAKAFSMFQRYLPSYTIGSPIYADILNRKQEIQALASSFVRNQNVKFQVKIQQQFSELFYSSILEIDLFKIRLISQAINHDLYFVGNVTQISKLQKQKKVLVIDVQNHDLITNPVHIFCESTTTRSLIYETLIKFWRKSRNNFLNSMELSKYEHFQSVRKQNNPHQDPILIASFNSKGEIDLIQPQLLIPEYTEINPSKYDQMYFCDSQNKKTSNDLLSQIEKKKTIGPINISIFKSEKQQFVPASFTFNLQNSTILVFDRSNFSFEFKYHKKHQLIIIQPTNKNIFLFRVDSEHALIIQTQNQKDLDCILLTYFHLRKISKFQEQENQNPNFGIPTTKAMTKRKNPKISSEFVFNFPQKSITLDNEYEDNTNQEDQEIEYQATISDVISTIHERVDIVLRSDHFSILSATFSISRYYSVHSVLIPLKKALTQNSKRDENVQFHFDEFDYILIEFPNSRVLQNFMNDFKHHKKKYLFETQKIFIPRKFHFDCVIFLPQAEKPKFNAKITLGFQYIYIEIKNDSDQECDLKDRIKFQYLNAN</sequence>
<keyword evidence="2" id="KW-1185">Reference proteome</keyword>
<dbReference type="AlphaFoldDB" id="A0A9Q0LFL0"/>
<evidence type="ECO:0000313" key="1">
    <source>
        <dbReference type="EMBL" id="KAJ5070598.1"/>
    </source>
</evidence>
<gene>
    <name evidence="1" type="ORF">M0811_10668</name>
</gene>